<feature type="region of interest" description="Disordered" evidence="1">
    <location>
        <begin position="55"/>
        <end position="96"/>
    </location>
</feature>
<dbReference type="AlphaFoldDB" id="A0A382BR94"/>
<evidence type="ECO:0008006" key="3">
    <source>
        <dbReference type="Google" id="ProtNLM"/>
    </source>
</evidence>
<sequence>MKKLIILLTACAIGLGSAFAAEKKEKAEKGKKERPALTEEQKTLLKQIKEKYDANKDKKLDKEERAKISDEDKKRMKDAGFGGKKKGGKKKEEAEK</sequence>
<reference evidence="2" key="1">
    <citation type="submission" date="2018-05" db="EMBL/GenBank/DDBJ databases">
        <authorList>
            <person name="Lanie J.A."/>
            <person name="Ng W.-L."/>
            <person name="Kazmierczak K.M."/>
            <person name="Andrzejewski T.M."/>
            <person name="Davidsen T.M."/>
            <person name="Wayne K.J."/>
            <person name="Tettelin H."/>
            <person name="Glass J.I."/>
            <person name="Rusch D."/>
            <person name="Podicherti R."/>
            <person name="Tsui H.-C.T."/>
            <person name="Winkler M.E."/>
        </authorList>
    </citation>
    <scope>NUCLEOTIDE SEQUENCE</scope>
</reference>
<proteinExistence type="predicted"/>
<accession>A0A382BR94</accession>
<feature type="compositionally biased region" description="Basic and acidic residues" evidence="1">
    <location>
        <begin position="55"/>
        <end position="78"/>
    </location>
</feature>
<name>A0A382BR94_9ZZZZ</name>
<dbReference type="EMBL" id="UINC01030729">
    <property type="protein sequence ID" value="SVB15593.1"/>
    <property type="molecule type" value="Genomic_DNA"/>
</dbReference>
<protein>
    <recommendedName>
        <fullName evidence="3">EF-hand domain-containing protein</fullName>
    </recommendedName>
</protein>
<evidence type="ECO:0000313" key="2">
    <source>
        <dbReference type="EMBL" id="SVB15593.1"/>
    </source>
</evidence>
<gene>
    <name evidence="2" type="ORF">METZ01_LOCUS168447</name>
</gene>
<evidence type="ECO:0000256" key="1">
    <source>
        <dbReference type="SAM" id="MobiDB-lite"/>
    </source>
</evidence>
<organism evidence="2">
    <name type="scientific">marine metagenome</name>
    <dbReference type="NCBI Taxonomy" id="408172"/>
    <lineage>
        <taxon>unclassified sequences</taxon>
        <taxon>metagenomes</taxon>
        <taxon>ecological metagenomes</taxon>
    </lineage>
</organism>